<feature type="transmembrane region" description="Helical" evidence="4">
    <location>
        <begin position="333"/>
        <end position="352"/>
    </location>
</feature>
<feature type="transmembrane region" description="Helical" evidence="4">
    <location>
        <begin position="439"/>
        <end position="459"/>
    </location>
</feature>
<evidence type="ECO:0000256" key="1">
    <source>
        <dbReference type="ARBA" id="ARBA00004141"/>
    </source>
</evidence>
<dbReference type="InterPro" id="IPR050327">
    <property type="entry name" value="Proton-linked_MCT"/>
</dbReference>
<reference evidence="6" key="1">
    <citation type="submission" date="2020-07" db="EMBL/GenBank/DDBJ databases">
        <title>Draft Genome Sequence of a Deep-Sea Yeast, Naganishia (Cryptococcus) liquefaciens strain N6.</title>
        <authorList>
            <person name="Han Y.W."/>
            <person name="Kajitani R."/>
            <person name="Morimoto H."/>
            <person name="Parhat M."/>
            <person name="Tsubouchi H."/>
            <person name="Bakenova O."/>
            <person name="Ogata M."/>
            <person name="Argunhan B."/>
            <person name="Aoki R."/>
            <person name="Kajiwara S."/>
            <person name="Itoh T."/>
            <person name="Iwasaki H."/>
        </authorList>
    </citation>
    <scope>NUCLEOTIDE SEQUENCE</scope>
    <source>
        <strain evidence="6">N6</strain>
    </source>
</reference>
<gene>
    <name evidence="6" type="ORF">NliqN6_5348</name>
</gene>
<keyword evidence="7" id="KW-1185">Reference proteome</keyword>
<protein>
    <recommendedName>
        <fullName evidence="5">Major facilitator superfamily (MFS) profile domain-containing protein</fullName>
    </recommendedName>
</protein>
<evidence type="ECO:0000259" key="5">
    <source>
        <dbReference type="PROSITE" id="PS50850"/>
    </source>
</evidence>
<keyword evidence="4" id="KW-1133">Transmembrane helix</keyword>
<dbReference type="SUPFAM" id="SSF103473">
    <property type="entry name" value="MFS general substrate transporter"/>
    <property type="match status" value="1"/>
</dbReference>
<proteinExistence type="inferred from homology"/>
<dbReference type="PANTHER" id="PTHR11360:SF305">
    <property type="entry name" value="MAJOR FACILITATOR SUPERFAMILY (MFS) PROFILE DOMAIN-CONTAINING PROTEIN"/>
    <property type="match status" value="1"/>
</dbReference>
<dbReference type="PANTHER" id="PTHR11360">
    <property type="entry name" value="MONOCARBOXYLATE TRANSPORTER"/>
    <property type="match status" value="1"/>
</dbReference>
<dbReference type="Pfam" id="PF07690">
    <property type="entry name" value="MFS_1"/>
    <property type="match status" value="1"/>
</dbReference>
<dbReference type="Proteomes" id="UP000620104">
    <property type="component" value="Unassembled WGS sequence"/>
</dbReference>
<dbReference type="GO" id="GO:0016020">
    <property type="term" value="C:membrane"/>
    <property type="evidence" value="ECO:0007669"/>
    <property type="project" value="UniProtKB-SubCell"/>
</dbReference>
<feature type="transmembrane region" description="Helical" evidence="4">
    <location>
        <begin position="194"/>
        <end position="219"/>
    </location>
</feature>
<feature type="transmembrane region" description="Helical" evidence="4">
    <location>
        <begin position="225"/>
        <end position="247"/>
    </location>
</feature>
<dbReference type="OrthoDB" id="2213137at2759"/>
<dbReference type="Gene3D" id="1.20.1250.20">
    <property type="entry name" value="MFS general substrate transporter like domains"/>
    <property type="match status" value="2"/>
</dbReference>
<feature type="transmembrane region" description="Helical" evidence="4">
    <location>
        <begin position="66"/>
        <end position="85"/>
    </location>
</feature>
<feature type="transmembrane region" description="Helical" evidence="4">
    <location>
        <begin position="105"/>
        <end position="124"/>
    </location>
</feature>
<accession>A0A8H3YIV8</accession>
<dbReference type="AlphaFoldDB" id="A0A8H3YIV8"/>
<comment type="subcellular location">
    <subcellularLocation>
        <location evidence="1">Membrane</location>
        <topology evidence="1">Multi-pass membrane protein</topology>
    </subcellularLocation>
</comment>
<comment type="similarity">
    <text evidence="2">Belongs to the major facilitator superfamily. Monocarboxylate porter (TC 2.A.1.13) family.</text>
</comment>
<dbReference type="EMBL" id="BLZA01000032">
    <property type="protein sequence ID" value="GHJ88946.1"/>
    <property type="molecule type" value="Genomic_DNA"/>
</dbReference>
<comment type="caution">
    <text evidence="6">The sequence shown here is derived from an EMBL/GenBank/DDBJ whole genome shotgun (WGS) entry which is preliminary data.</text>
</comment>
<evidence type="ECO:0000256" key="4">
    <source>
        <dbReference type="SAM" id="Phobius"/>
    </source>
</evidence>
<feature type="transmembrane region" description="Helical" evidence="4">
    <location>
        <begin position="388"/>
        <end position="407"/>
    </location>
</feature>
<evidence type="ECO:0000313" key="7">
    <source>
        <dbReference type="Proteomes" id="UP000620104"/>
    </source>
</evidence>
<feature type="transmembrane region" description="Helical" evidence="4">
    <location>
        <begin position="160"/>
        <end position="182"/>
    </location>
</feature>
<keyword evidence="4" id="KW-0812">Transmembrane</keyword>
<feature type="transmembrane region" description="Helical" evidence="4">
    <location>
        <begin position="358"/>
        <end position="376"/>
    </location>
</feature>
<organism evidence="6 7">
    <name type="scientific">Naganishia liquefaciens</name>
    <dbReference type="NCBI Taxonomy" id="104408"/>
    <lineage>
        <taxon>Eukaryota</taxon>
        <taxon>Fungi</taxon>
        <taxon>Dikarya</taxon>
        <taxon>Basidiomycota</taxon>
        <taxon>Agaricomycotina</taxon>
        <taxon>Tremellomycetes</taxon>
        <taxon>Filobasidiales</taxon>
        <taxon>Filobasidiaceae</taxon>
        <taxon>Naganishia</taxon>
    </lineage>
</organism>
<sequence>MSRTRTYTLPTKPAPIPDEFPLHELSRNLTRSHASTDAADSQSTQQVLTSEQAANYNPDEDYPEGGYGWVIVAACFLNAAIWGGINYSWGVLQLTLVQDKLSSASTLSFIGGLSSACISAFATLNSNLVRRFGVRNCALAGSLLVGFAQIFSGWTTKNLGGMFVCSGFMMGVGMSILFMAGSTLPSQYFKRRRGLATGIVFSGSGIGGAVMSITIEALIQRFGIAWAFRIIGIIALALMCPASWMLKERVRPKKGSFFEWRLFRDPKFTAFFFSAAIGLFPLFVAPFFLPLYGSSMGLSTTSAAGLVAGFNLSSAVGRIGFGQIADYLGPINSLTLALTLNAISLLVIWPVSTSLAPLIIFVVVNGTANGGFYSCIPSAVGSITDSSRFASAMGLLVTGWAGGYLMASLHLSRAGAPIAGILLSAYGGVDSGLKPYRPAMYYAGSLTCASLGLLLLVRFNANKKVLVKV</sequence>
<evidence type="ECO:0000256" key="2">
    <source>
        <dbReference type="ARBA" id="ARBA00006727"/>
    </source>
</evidence>
<dbReference type="InterPro" id="IPR011701">
    <property type="entry name" value="MFS"/>
</dbReference>
<evidence type="ECO:0000313" key="6">
    <source>
        <dbReference type="EMBL" id="GHJ88946.1"/>
    </source>
</evidence>
<keyword evidence="4" id="KW-0472">Membrane</keyword>
<feature type="transmembrane region" description="Helical" evidence="4">
    <location>
        <begin position="268"/>
        <end position="289"/>
    </location>
</feature>
<feature type="transmembrane region" description="Helical" evidence="4">
    <location>
        <begin position="136"/>
        <end position="154"/>
    </location>
</feature>
<dbReference type="InterPro" id="IPR020846">
    <property type="entry name" value="MFS_dom"/>
</dbReference>
<feature type="domain" description="Major facilitator superfamily (MFS) profile" evidence="5">
    <location>
        <begin position="267"/>
        <end position="469"/>
    </location>
</feature>
<dbReference type="PROSITE" id="PS50850">
    <property type="entry name" value="MFS"/>
    <property type="match status" value="1"/>
</dbReference>
<dbReference type="GO" id="GO:0022857">
    <property type="term" value="F:transmembrane transporter activity"/>
    <property type="evidence" value="ECO:0007669"/>
    <property type="project" value="InterPro"/>
</dbReference>
<feature type="transmembrane region" description="Helical" evidence="4">
    <location>
        <begin position="301"/>
        <end position="321"/>
    </location>
</feature>
<dbReference type="InterPro" id="IPR036259">
    <property type="entry name" value="MFS_trans_sf"/>
</dbReference>
<feature type="region of interest" description="Disordered" evidence="3">
    <location>
        <begin position="1"/>
        <end position="20"/>
    </location>
</feature>
<evidence type="ECO:0000256" key="3">
    <source>
        <dbReference type="SAM" id="MobiDB-lite"/>
    </source>
</evidence>
<name>A0A8H3YIV8_9TREE</name>